<proteinExistence type="predicted"/>
<dbReference type="Proteomes" id="UP000188235">
    <property type="component" value="Chromosome"/>
</dbReference>
<dbReference type="KEGG" id="tfa:BW733_11445"/>
<name>A0A1Q2CZA4_9ACTN</name>
<gene>
    <name evidence="2" type="ORF">BW733_11445</name>
</gene>
<organism evidence="2 3">
    <name type="scientific">Tessaracoccus flavescens</name>
    <dbReference type="NCBI Taxonomy" id="399497"/>
    <lineage>
        <taxon>Bacteria</taxon>
        <taxon>Bacillati</taxon>
        <taxon>Actinomycetota</taxon>
        <taxon>Actinomycetes</taxon>
        <taxon>Propionibacteriales</taxon>
        <taxon>Propionibacteriaceae</taxon>
        <taxon>Tessaracoccus</taxon>
    </lineage>
</organism>
<feature type="region of interest" description="Disordered" evidence="1">
    <location>
        <begin position="83"/>
        <end position="105"/>
    </location>
</feature>
<protein>
    <submittedName>
        <fullName evidence="2">Uncharacterized protein</fullName>
    </submittedName>
</protein>
<accession>A0A1Q2CZA4</accession>
<dbReference type="AlphaFoldDB" id="A0A1Q2CZA4"/>
<sequence>MPVESREGREHVSRVQVALCKWIVVEPDEGLVDHPRQPDPLHKLQAHLYEGQVPDGDLAGGVHRADEPGGVRAWFAPPSALSGVDAQPSVHAQRLRGGRFHDPGY</sequence>
<dbReference type="STRING" id="399497.BW733_11445"/>
<evidence type="ECO:0000256" key="1">
    <source>
        <dbReference type="SAM" id="MobiDB-lite"/>
    </source>
</evidence>
<reference evidence="2 3" key="1">
    <citation type="journal article" date="2008" name="Int. J. Syst. Evol. Microbiol.">
        <title>Tessaracoccus flavescens sp. nov., isolated from marine sediment.</title>
        <authorList>
            <person name="Lee D.W."/>
            <person name="Lee S.D."/>
        </authorList>
    </citation>
    <scope>NUCLEOTIDE SEQUENCE [LARGE SCALE GENOMIC DNA]</scope>
    <source>
        <strain evidence="2 3">SST-39T</strain>
    </source>
</reference>
<evidence type="ECO:0000313" key="2">
    <source>
        <dbReference type="EMBL" id="AQP51351.1"/>
    </source>
</evidence>
<dbReference type="EMBL" id="CP019607">
    <property type="protein sequence ID" value="AQP51351.1"/>
    <property type="molecule type" value="Genomic_DNA"/>
</dbReference>
<evidence type="ECO:0000313" key="3">
    <source>
        <dbReference type="Proteomes" id="UP000188235"/>
    </source>
</evidence>
<keyword evidence="3" id="KW-1185">Reference proteome</keyword>